<dbReference type="InterPro" id="IPR013216">
    <property type="entry name" value="Methyltransf_11"/>
</dbReference>
<organism evidence="5 6">
    <name type="scientific">Micromonospora purpureochromogenes</name>
    <dbReference type="NCBI Taxonomy" id="47872"/>
    <lineage>
        <taxon>Bacteria</taxon>
        <taxon>Bacillati</taxon>
        <taxon>Actinomycetota</taxon>
        <taxon>Actinomycetes</taxon>
        <taxon>Micromonosporales</taxon>
        <taxon>Micromonosporaceae</taxon>
        <taxon>Micromonospora</taxon>
    </lineage>
</organism>
<name>A0A1C4V8H1_9ACTN</name>
<reference evidence="5 6" key="1">
    <citation type="submission" date="2016-06" db="EMBL/GenBank/DDBJ databases">
        <authorList>
            <person name="Kjaerup R.B."/>
            <person name="Dalgaard T.S."/>
            <person name="Juul-Madsen H.R."/>
        </authorList>
    </citation>
    <scope>NUCLEOTIDE SEQUENCE [LARGE SCALE GENOMIC DNA]</scope>
    <source>
        <strain evidence="5 6">DSM 43821</strain>
    </source>
</reference>
<feature type="domain" description="Methyltransferase type 11" evidence="4">
    <location>
        <begin position="43"/>
        <end position="131"/>
    </location>
</feature>
<dbReference type="AlphaFoldDB" id="A0A1C4V8H1"/>
<dbReference type="InterPro" id="IPR051052">
    <property type="entry name" value="Diverse_substrate_MTase"/>
</dbReference>
<dbReference type="RefSeq" id="WP_088959959.1">
    <property type="nucleotide sequence ID" value="NZ_LT607410.1"/>
</dbReference>
<evidence type="ECO:0000259" key="4">
    <source>
        <dbReference type="Pfam" id="PF08241"/>
    </source>
</evidence>
<comment type="similarity">
    <text evidence="1">Belongs to the methyltransferase superfamily.</text>
</comment>
<dbReference type="EMBL" id="LT607410">
    <property type="protein sequence ID" value="SCE80196.1"/>
    <property type="molecule type" value="Genomic_DNA"/>
</dbReference>
<keyword evidence="3 5" id="KW-0808">Transferase</keyword>
<sequence>MTDPTHALSFGAAATDYDRFRPRYPQAAVRWALASVEAPARVVDLGAGTGILSRAILDLGHEVLPVEPDPGMRAQLAAATPGSTALAGSAESVPLPDGTADAVLVGQAYHWFDKERAHAEIARVLRTGGTFAPIWNTRDGSVGWVAELDRIAELHDDAGDLTEKITDFGPAFGPVELGEFAHRVTLTPDEVLGMLRTRSNWLTATPRQRQRVDSELRELFATHPDLAGRETVELPYRTLVFRARRR</sequence>
<dbReference type="Proteomes" id="UP000198228">
    <property type="component" value="Chromosome I"/>
</dbReference>
<accession>A0A1C4V8H1</accession>
<dbReference type="InterPro" id="IPR029063">
    <property type="entry name" value="SAM-dependent_MTases_sf"/>
</dbReference>
<evidence type="ECO:0000313" key="5">
    <source>
        <dbReference type="EMBL" id="SCE80196.1"/>
    </source>
</evidence>
<evidence type="ECO:0000313" key="6">
    <source>
        <dbReference type="Proteomes" id="UP000198228"/>
    </source>
</evidence>
<dbReference type="CDD" id="cd02440">
    <property type="entry name" value="AdoMet_MTases"/>
    <property type="match status" value="1"/>
</dbReference>
<dbReference type="GO" id="GO:0032259">
    <property type="term" value="P:methylation"/>
    <property type="evidence" value="ECO:0007669"/>
    <property type="project" value="UniProtKB-KW"/>
</dbReference>
<dbReference type="Pfam" id="PF08241">
    <property type="entry name" value="Methyltransf_11"/>
    <property type="match status" value="1"/>
</dbReference>
<protein>
    <submittedName>
        <fullName evidence="5">Methyltransferase domain-containing protein</fullName>
    </submittedName>
</protein>
<evidence type="ECO:0000256" key="3">
    <source>
        <dbReference type="ARBA" id="ARBA00022679"/>
    </source>
</evidence>
<dbReference type="GO" id="GO:0008757">
    <property type="term" value="F:S-adenosylmethionine-dependent methyltransferase activity"/>
    <property type="evidence" value="ECO:0007669"/>
    <property type="project" value="InterPro"/>
</dbReference>
<dbReference type="Gene3D" id="3.40.50.150">
    <property type="entry name" value="Vaccinia Virus protein VP39"/>
    <property type="match status" value="1"/>
</dbReference>
<evidence type="ECO:0000256" key="2">
    <source>
        <dbReference type="ARBA" id="ARBA00022603"/>
    </source>
</evidence>
<gene>
    <name evidence="5" type="ORF">GA0074696_0948</name>
</gene>
<dbReference type="SUPFAM" id="SSF53335">
    <property type="entry name" value="S-adenosyl-L-methionine-dependent methyltransferases"/>
    <property type="match status" value="1"/>
</dbReference>
<evidence type="ECO:0000256" key="1">
    <source>
        <dbReference type="ARBA" id="ARBA00008361"/>
    </source>
</evidence>
<dbReference type="PANTHER" id="PTHR44942">
    <property type="entry name" value="METHYLTRANSF_11 DOMAIN-CONTAINING PROTEIN"/>
    <property type="match status" value="1"/>
</dbReference>
<keyword evidence="2 5" id="KW-0489">Methyltransferase</keyword>
<proteinExistence type="inferred from homology"/>
<dbReference type="PANTHER" id="PTHR44942:SF4">
    <property type="entry name" value="METHYLTRANSFERASE TYPE 11 DOMAIN-CONTAINING PROTEIN"/>
    <property type="match status" value="1"/>
</dbReference>